<comment type="caution">
    <text evidence="3">The sequence shown here is derived from an EMBL/GenBank/DDBJ whole genome shotgun (WGS) entry which is preliminary data.</text>
</comment>
<evidence type="ECO:0000313" key="4">
    <source>
        <dbReference type="Proteomes" id="UP000663850"/>
    </source>
</evidence>
<feature type="compositionally biased region" description="Polar residues" evidence="2">
    <location>
        <begin position="350"/>
        <end position="363"/>
    </location>
</feature>
<feature type="region of interest" description="Disordered" evidence="2">
    <location>
        <begin position="986"/>
        <end position="1034"/>
    </location>
</feature>
<evidence type="ECO:0000256" key="1">
    <source>
        <dbReference type="SAM" id="Coils"/>
    </source>
</evidence>
<feature type="region of interest" description="Disordered" evidence="2">
    <location>
        <begin position="326"/>
        <end position="398"/>
    </location>
</feature>
<reference evidence="3" key="1">
    <citation type="submission" date="2021-01" db="EMBL/GenBank/DDBJ databases">
        <authorList>
            <person name="Kaushik A."/>
        </authorList>
    </citation>
    <scope>NUCLEOTIDE SEQUENCE</scope>
    <source>
        <strain evidence="3">Type strain: AG8-Rh-89/</strain>
    </source>
</reference>
<evidence type="ECO:0000256" key="2">
    <source>
        <dbReference type="SAM" id="MobiDB-lite"/>
    </source>
</evidence>
<accession>A0A8H3AXR0</accession>
<dbReference type="Proteomes" id="UP000663850">
    <property type="component" value="Unassembled WGS sequence"/>
</dbReference>
<protein>
    <submittedName>
        <fullName evidence="3">Uncharacterized protein</fullName>
    </submittedName>
</protein>
<gene>
    <name evidence="3" type="ORF">RDB_LOCUS32051</name>
</gene>
<feature type="coiled-coil region" evidence="1">
    <location>
        <begin position="139"/>
        <end position="239"/>
    </location>
</feature>
<feature type="region of interest" description="Disordered" evidence="2">
    <location>
        <begin position="1"/>
        <end position="105"/>
    </location>
</feature>
<organism evidence="3 4">
    <name type="scientific">Rhizoctonia solani</name>
    <dbReference type="NCBI Taxonomy" id="456999"/>
    <lineage>
        <taxon>Eukaryota</taxon>
        <taxon>Fungi</taxon>
        <taxon>Dikarya</taxon>
        <taxon>Basidiomycota</taxon>
        <taxon>Agaricomycotina</taxon>
        <taxon>Agaricomycetes</taxon>
        <taxon>Cantharellales</taxon>
        <taxon>Ceratobasidiaceae</taxon>
        <taxon>Rhizoctonia</taxon>
    </lineage>
</organism>
<dbReference type="EMBL" id="CAJMWZ010001804">
    <property type="protein sequence ID" value="CAE6442954.1"/>
    <property type="molecule type" value="Genomic_DNA"/>
</dbReference>
<proteinExistence type="predicted"/>
<feature type="compositionally biased region" description="Acidic residues" evidence="2">
    <location>
        <begin position="999"/>
        <end position="1009"/>
    </location>
</feature>
<feature type="compositionally biased region" description="Acidic residues" evidence="2">
    <location>
        <begin position="52"/>
        <end position="70"/>
    </location>
</feature>
<evidence type="ECO:0000313" key="3">
    <source>
        <dbReference type="EMBL" id="CAE6442954.1"/>
    </source>
</evidence>
<keyword evidence="1" id="KW-0175">Coiled coil</keyword>
<name>A0A8H3AXR0_9AGAM</name>
<sequence>MAGKRKATITAPPPRVSPPRASKRARKGKAISIEVTDSGSEDNYYPTPDQSREEEDDDEFEDAELEEDEVTPPIPSTSKAKTRAAPKKAQREPAPPKGKKAKKPAVAYGTRKQVFHSFHFHVRSVIQSFGELEQIRVVRAQSERAKENAHRKVLREEKEKIQCEIELEKVKTERYNYLGPEELKAEYKILVENKNLEVRRAQDATKEVEAKLAELQIDLTKAEAEKQEAIKDRLAMEDQLLQKKLEVRSTGRNCYINVELRELNLQPPRSEFLRRTVSSPALVSASHFYVAGMDPNSAKFKQLQAAFLQAQNAMAILNGVIDPNDRDDLPAPASNSLIDTDLPTNPHADQGNNTTDGQDNTLDVTPRGAIVGLASRSPRVPPTNQGPLFPAPQPKRDPKIGAQIRKRTQRMFLEDRETAVAEWEAAKPVLAELNLISNPYVARGRQEMHESHCSTLEVAEPHLTAEQHYHTQVILEFACLTLHFRIKHSRGRDGGPIQSRTAVAWFGYHLFNICSFTRDPESGELSGLTLLRRGLFIRLENLVKWCVFEFGLGRHIRHQHVLDRPAIQLIIERVLTNSESHGREVAFQTLTAMSFAMFGAFRSGSLQANCTEYRERKLYMQVGHLKMHVRGWCSIAVEVDVLNWKGYSGEIGHRKTLTFEPVSKAHNLIFEPGCHLALDLLARKMYDGINDIDELINFNKSMLPIKAECQELPLFLKHSARGFGLIEGVPCGPHKLSQVVNHQAIAVGLPGGSIHAIRRGSAQHYANSLGEDRTLTLLNHNDRSGITMANHYVPQTHVPLVAVRLNELEGKLGPAVMRNQTQGSPAIHVLARRLQSTDARGGEIMKQGRCRVTQEEEQEVQKDSKIVEIVTECEDAWKRFTRLFLDANEPFTRHFVSTIDRVRSCSTDASPALVEVRVAELEKLGRKLRDTRRQAFKRVRRANQKTAASTAVSIEMRKQAEQKIDEPSEVIAEAKDRMKAVITEYLKARRGEPGNSNEQYDESDDDEEGIQTVKESLPGRGLPPPATTISNDKPRISQLNISLQSAPKVDIPELEDSAETEDQTFDDTAEVDVLKVPVEVMRAIYMRYIWKAYIQQTNPVEPNAQGKLICVECQKFNSRRDNPDAFTFTRRDKFNRHMREQHDNYSNLELEMQTSDPNQFRCPGCEKANFSSAKSCFKHCREECVASVNFKPLYEAHRATRKTETSDDLARRDRAKEREFIGQEVEFPEDYSETVTQVQQDLLRPGFLADWANSDGVKMSEDVGRGHDLDDLQKLAYQSTEIAIGGAYRSGPGDNDPIEHPQMTRSPLVASGPSVLTGIRDQAVELLETSNPDNMSDYDTESNSEQASASDKDE</sequence>
<feature type="region of interest" description="Disordered" evidence="2">
    <location>
        <begin position="1286"/>
        <end position="1354"/>
    </location>
</feature>
<feature type="compositionally biased region" description="Polar residues" evidence="2">
    <location>
        <begin position="1343"/>
        <end position="1354"/>
    </location>
</feature>